<name>A0ABT3DHE7_9BACI</name>
<dbReference type="Gene3D" id="3.30.70.1320">
    <property type="entry name" value="Multidrug efflux transporter AcrB pore domain like"/>
    <property type="match status" value="1"/>
</dbReference>
<feature type="transmembrane region" description="Helical" evidence="1">
    <location>
        <begin position="955"/>
        <end position="974"/>
    </location>
</feature>
<dbReference type="SUPFAM" id="SSF82866">
    <property type="entry name" value="Multidrug efflux transporter AcrB transmembrane domain"/>
    <property type="match status" value="2"/>
</dbReference>
<dbReference type="Pfam" id="PF00873">
    <property type="entry name" value="ACR_tran"/>
    <property type="match status" value="1"/>
</dbReference>
<reference evidence="2 3" key="1">
    <citation type="submission" date="2022-10" db="EMBL/GenBank/DDBJ databases">
        <title>Draft genome assembly of moderately radiation resistant bacterium Metabacillus halosaccharovorans.</title>
        <authorList>
            <person name="Pal S."/>
            <person name="Gopinathan A."/>
        </authorList>
    </citation>
    <scope>NUCLEOTIDE SEQUENCE [LARGE SCALE GENOMIC DNA]</scope>
    <source>
        <strain evidence="2 3">VITHBRA001</strain>
    </source>
</reference>
<feature type="transmembrane region" description="Helical" evidence="1">
    <location>
        <begin position="358"/>
        <end position="378"/>
    </location>
</feature>
<organism evidence="2 3">
    <name type="scientific">Metabacillus halosaccharovorans</name>
    <dbReference type="NCBI Taxonomy" id="930124"/>
    <lineage>
        <taxon>Bacteria</taxon>
        <taxon>Bacillati</taxon>
        <taxon>Bacillota</taxon>
        <taxon>Bacilli</taxon>
        <taxon>Bacillales</taxon>
        <taxon>Bacillaceae</taxon>
        <taxon>Metabacillus</taxon>
    </lineage>
</organism>
<dbReference type="Gene3D" id="1.20.1640.10">
    <property type="entry name" value="Multidrug efflux transporter AcrB transmembrane domain"/>
    <property type="match status" value="2"/>
</dbReference>
<dbReference type="PRINTS" id="PR00702">
    <property type="entry name" value="ACRIFLAVINRP"/>
</dbReference>
<dbReference type="Gene3D" id="3.30.2090.10">
    <property type="entry name" value="Multidrug efflux transporter AcrB TolC docking domain, DN and DC subdomains"/>
    <property type="match status" value="2"/>
</dbReference>
<comment type="caution">
    <text evidence="2">The sequence shown here is derived from an EMBL/GenBank/DDBJ whole genome shotgun (WGS) entry which is preliminary data.</text>
</comment>
<feature type="transmembrane region" description="Helical" evidence="1">
    <location>
        <begin position="986"/>
        <end position="1012"/>
    </location>
</feature>
<dbReference type="InterPro" id="IPR001036">
    <property type="entry name" value="Acrflvin-R"/>
</dbReference>
<feature type="transmembrane region" description="Helical" evidence="1">
    <location>
        <begin position="909"/>
        <end position="934"/>
    </location>
</feature>
<dbReference type="SUPFAM" id="SSF82693">
    <property type="entry name" value="Multidrug efflux transporter AcrB pore domain, PN1, PN2, PC1 and PC2 subdomains"/>
    <property type="match status" value="3"/>
</dbReference>
<dbReference type="InterPro" id="IPR027463">
    <property type="entry name" value="AcrB_DN_DC_subdom"/>
</dbReference>
<dbReference type="Proteomes" id="UP001526147">
    <property type="component" value="Unassembled WGS sequence"/>
</dbReference>
<feature type="transmembrane region" description="Helical" evidence="1">
    <location>
        <begin position="384"/>
        <end position="409"/>
    </location>
</feature>
<dbReference type="EMBL" id="JAOYEY010000038">
    <property type="protein sequence ID" value="MCV9886475.1"/>
    <property type="molecule type" value="Genomic_DNA"/>
</dbReference>
<protein>
    <submittedName>
        <fullName evidence="2">Efflux RND transporter permease subunit</fullName>
    </submittedName>
</protein>
<feature type="transmembrane region" description="Helical" evidence="1">
    <location>
        <begin position="429"/>
        <end position="455"/>
    </location>
</feature>
<keyword evidence="1" id="KW-0472">Membrane</keyword>
<proteinExistence type="predicted"/>
<dbReference type="PANTHER" id="PTHR32063:SF0">
    <property type="entry name" value="SWARMING MOTILITY PROTEIN SWRC"/>
    <property type="match status" value="1"/>
</dbReference>
<feature type="transmembrane region" description="Helical" evidence="1">
    <location>
        <begin position="520"/>
        <end position="538"/>
    </location>
</feature>
<dbReference type="PANTHER" id="PTHR32063">
    <property type="match status" value="1"/>
</dbReference>
<feature type="transmembrane region" description="Helical" evidence="1">
    <location>
        <begin position="332"/>
        <end position="351"/>
    </location>
</feature>
<dbReference type="RefSeq" id="WP_264143061.1">
    <property type="nucleotide sequence ID" value="NZ_JAOYEY010000038.1"/>
</dbReference>
<evidence type="ECO:0000313" key="3">
    <source>
        <dbReference type="Proteomes" id="UP001526147"/>
    </source>
</evidence>
<keyword evidence="1" id="KW-1133">Transmembrane helix</keyword>
<evidence type="ECO:0000313" key="2">
    <source>
        <dbReference type="EMBL" id="MCV9886475.1"/>
    </source>
</evidence>
<feature type="transmembrane region" description="Helical" evidence="1">
    <location>
        <begin position="883"/>
        <end position="903"/>
    </location>
</feature>
<keyword evidence="1" id="KW-0812">Transmembrane</keyword>
<feature type="transmembrane region" description="Helical" evidence="1">
    <location>
        <begin position="857"/>
        <end position="876"/>
    </location>
</feature>
<accession>A0ABT3DHE7</accession>
<dbReference type="Gene3D" id="3.30.70.1430">
    <property type="entry name" value="Multidrug efflux transporter AcrB pore domain"/>
    <property type="match status" value="2"/>
</dbReference>
<dbReference type="Gene3D" id="3.30.70.1440">
    <property type="entry name" value="Multidrug efflux transporter AcrB pore domain"/>
    <property type="match status" value="1"/>
</dbReference>
<keyword evidence="3" id="KW-1185">Reference proteome</keyword>
<evidence type="ECO:0000256" key="1">
    <source>
        <dbReference type="SAM" id="Phobius"/>
    </source>
</evidence>
<feature type="transmembrane region" description="Helical" evidence="1">
    <location>
        <begin position="12"/>
        <end position="34"/>
    </location>
</feature>
<sequence length="1081" mass="118897">MKISHFSINRPVFTIVTMLLVVILGTVSVINIPLKLIPEINPPIGVVVTNYEGADPNEVVEKVSKPLEEVLSTVQGIDTITSTSQESASLVIMKFTWTTHIDDIQDEIRTRMEDAPLPDDAGEPRFLKFDPSQFPIIQLSLSSSQDTKQLQNLAGELEQELSKTAGVASVNLSGLQTDEVSVKLDQHKLEQYSLSQSDIVDTIRANSVTTPGDPVVSDGKQLTTRVISSIDSIDVLKSLIVKKDPATGDNITVGDIADVEMAIEESNTTTRANQNPSLLVSILQQSDANTASVSDAFQEKLTNILSEEKYESINADIIFDQGEYVDQAIGNMFNTLIIGGILAMLILFVFLKSMKSPLIIGVAIPYSVIVTFVLMYFANFTLNIMTLGGLALGIGMLVDNAIVVIENIYRHLSMGKNPKDAAYQGAKEIGPAIIASTLTTVAVFIPVVFITGIIGDLFTEFALTIAFSLFASLFVALTIVPMLASQLLKKPAKNIEKVRRESTFMHSLDNAIKWSLRNRTVVLSITLVVFAGSVYGLTRVGTVFLPNTDEGFFTIDVELENGSSLSETSKVVTAIEEELEEEDGVDLYVSLIGTTQEESFRGTGRTNIAEIYVKLKNLEFRNVTTFDLIDNVQKTLENVARGENKTAKLSFHTQSSTGSTPNTLTFHVKDTNETRLKESVAQIDNALVKLADVDELSNDLTQTVEEIQITINRDKALDNGLSPVQIGMVVNDVTRGTDAIQMTNEHDHEIYMVNVRYDETVSEDVDALKGLLIKKPDNSFVELGDISTIQVGEGPVSIQRIDKQPAVQYTVRYSNSTNLGDFSNLVDKEIKELDLPEETDISFSGDRELLESSMDDMLLAFILAVIFIYIVMAAQFESFKYPFVIMFTVPLMLIGVAVALTVTKSPISLTVVIGLIVLAGIVVNNAIVIVDFINQKKAQGFKTYDALVVSVRVRLRPILMTALTTILGLVPLALGLGEGTEINRPMGITVIGGLISSTFLSLFIIPIVYSLVDRETRRMNKKYVTPDGHLVSAYRIEDPIFHQNGKRDSKKEELHEPSKFDKDDMVNMLEQMIDIVKDKKK</sequence>
<feature type="transmembrane region" description="Helical" evidence="1">
    <location>
        <begin position="461"/>
        <end position="484"/>
    </location>
</feature>
<gene>
    <name evidence="2" type="ORF">OIH86_12585</name>
</gene>
<dbReference type="SUPFAM" id="SSF82714">
    <property type="entry name" value="Multidrug efflux transporter AcrB TolC docking domain, DN and DC subdomains"/>
    <property type="match status" value="2"/>
</dbReference>